<accession>A0A382ZSD8</accession>
<dbReference type="EMBL" id="UINC01186140">
    <property type="protein sequence ID" value="SVD98220.1"/>
    <property type="molecule type" value="Genomic_DNA"/>
</dbReference>
<protein>
    <submittedName>
        <fullName evidence="1">Uncharacterized protein</fullName>
    </submittedName>
</protein>
<feature type="non-terminal residue" evidence="1">
    <location>
        <position position="1"/>
    </location>
</feature>
<feature type="non-terminal residue" evidence="1">
    <location>
        <position position="31"/>
    </location>
</feature>
<gene>
    <name evidence="1" type="ORF">METZ01_LOCUS451074</name>
</gene>
<name>A0A382ZSD8_9ZZZZ</name>
<sequence length="31" mass="3384">VGFHFINVVRGALCLRYGQGSQDGRSRSSCL</sequence>
<proteinExistence type="predicted"/>
<dbReference type="AlphaFoldDB" id="A0A382ZSD8"/>
<organism evidence="1">
    <name type="scientific">marine metagenome</name>
    <dbReference type="NCBI Taxonomy" id="408172"/>
    <lineage>
        <taxon>unclassified sequences</taxon>
        <taxon>metagenomes</taxon>
        <taxon>ecological metagenomes</taxon>
    </lineage>
</organism>
<evidence type="ECO:0000313" key="1">
    <source>
        <dbReference type="EMBL" id="SVD98220.1"/>
    </source>
</evidence>
<reference evidence="1" key="1">
    <citation type="submission" date="2018-05" db="EMBL/GenBank/DDBJ databases">
        <authorList>
            <person name="Lanie J.A."/>
            <person name="Ng W.-L."/>
            <person name="Kazmierczak K.M."/>
            <person name="Andrzejewski T.M."/>
            <person name="Davidsen T.M."/>
            <person name="Wayne K.J."/>
            <person name="Tettelin H."/>
            <person name="Glass J.I."/>
            <person name="Rusch D."/>
            <person name="Podicherti R."/>
            <person name="Tsui H.-C.T."/>
            <person name="Winkler M.E."/>
        </authorList>
    </citation>
    <scope>NUCLEOTIDE SEQUENCE</scope>
</reference>